<comment type="caution">
    <text evidence="1">The sequence shown here is derived from an EMBL/GenBank/DDBJ whole genome shotgun (WGS) entry which is preliminary data.</text>
</comment>
<dbReference type="OrthoDB" id="707134at2"/>
<dbReference type="Gene3D" id="1.25.40.10">
    <property type="entry name" value="Tetratricopeptide repeat domain"/>
    <property type="match status" value="1"/>
</dbReference>
<keyword evidence="2" id="KW-1185">Reference proteome</keyword>
<dbReference type="AlphaFoldDB" id="A0A3D9AZI5"/>
<protein>
    <recommendedName>
        <fullName evidence="3">Tetratricopeptide repeat protein</fullName>
    </recommendedName>
</protein>
<evidence type="ECO:0008006" key="3">
    <source>
        <dbReference type="Google" id="ProtNLM"/>
    </source>
</evidence>
<dbReference type="EMBL" id="QNVV01000011">
    <property type="protein sequence ID" value="REC46770.1"/>
    <property type="molecule type" value="Genomic_DNA"/>
</dbReference>
<sequence length="321" mass="38324">MTKKIFFIFCLIGFIKNYSQQKLKGEWILDRIVKSDGKNLEINDPRYSMFLFYKINANEVSIHNTKFKAKFNKDLINLEDRTFKYWFEEDYLLLQEGDDISLLLKPEDFIKKHPEFKPKIEIRNNDSLLIANKIIHPIFNNEKTFASFLSQFMEKENLMDINDLYFKGEYILTKDNKIKNVKILDKLTPNYETQFIQALKQAEKYFKNPYGIDMLVTHETHLSKLYNNLSYKSDKKLFDIISEGSKYFNENKFEKAIEKFSKLDELQIKDNRFIMRFHEGYTKLGISYLAVGEKDKACINFKKVGNIMDFQVRNFLIDFCK</sequence>
<gene>
    <name evidence="1" type="ORF">DRF67_13185</name>
</gene>
<evidence type="ECO:0000313" key="2">
    <source>
        <dbReference type="Proteomes" id="UP000256257"/>
    </source>
</evidence>
<dbReference type="InterPro" id="IPR011990">
    <property type="entry name" value="TPR-like_helical_dom_sf"/>
</dbReference>
<dbReference type="RefSeq" id="WP_115928754.1">
    <property type="nucleotide sequence ID" value="NZ_QNVV01000011.1"/>
</dbReference>
<dbReference type="Proteomes" id="UP000256257">
    <property type="component" value="Unassembled WGS sequence"/>
</dbReference>
<accession>A0A3D9AZI5</accession>
<dbReference type="SUPFAM" id="SSF48452">
    <property type="entry name" value="TPR-like"/>
    <property type="match status" value="1"/>
</dbReference>
<proteinExistence type="predicted"/>
<evidence type="ECO:0000313" key="1">
    <source>
        <dbReference type="EMBL" id="REC46770.1"/>
    </source>
</evidence>
<reference evidence="1 2" key="1">
    <citation type="submission" date="2018-06" db="EMBL/GenBank/DDBJ databases">
        <title>Novel Chryseobacterium species.</title>
        <authorList>
            <person name="Newman J."/>
            <person name="Hugo C."/>
            <person name="Oosthuizen L."/>
            <person name="Charimba G."/>
        </authorList>
    </citation>
    <scope>NUCLEOTIDE SEQUENCE [LARGE SCALE GENOMIC DNA]</scope>
    <source>
        <strain evidence="1 2">7_F195</strain>
    </source>
</reference>
<organism evidence="1 2">
    <name type="scientific">Chryseobacterium pennipullorum</name>
    <dbReference type="NCBI Taxonomy" id="2258963"/>
    <lineage>
        <taxon>Bacteria</taxon>
        <taxon>Pseudomonadati</taxon>
        <taxon>Bacteroidota</taxon>
        <taxon>Flavobacteriia</taxon>
        <taxon>Flavobacteriales</taxon>
        <taxon>Weeksellaceae</taxon>
        <taxon>Chryseobacterium group</taxon>
        <taxon>Chryseobacterium</taxon>
    </lineage>
</organism>
<name>A0A3D9AZI5_9FLAO</name>